<sequence length="119" mass="13516">MLPKFDSESSSVFVQALSKFQDQVMAKDLDIMALQKTFAEVQSIYQDQMFAVPPEALDPGLLSTWQSTQTEIYRTLRLLGTDLLFLQSSRQRGTLEQRLGIVRDRLDQLIGYSQAIGIK</sequence>
<comment type="caution">
    <text evidence="1">The sequence shown here is derived from an EMBL/GenBank/DDBJ whole genome shotgun (WGS) entry which is preliminary data.</text>
</comment>
<dbReference type="Proteomes" id="UP000287247">
    <property type="component" value="Unassembled WGS sequence"/>
</dbReference>
<reference evidence="2" key="1">
    <citation type="submission" date="2017-05" db="EMBL/GenBank/DDBJ databases">
        <title>Physiological properties and genetic analysis related to exopolysaccharide production of fresh-water unicellular cyanobacterium Aphanothece sacrum, Suizenji Nori, that has been cultured as a food source in Japan.</title>
        <authorList>
            <person name="Kanesaki Y."/>
            <person name="Yoshikawa S."/>
            <person name="Ohki K."/>
        </authorList>
    </citation>
    <scope>NUCLEOTIDE SEQUENCE [LARGE SCALE GENOMIC DNA]</scope>
    <source>
        <strain evidence="2">FPU1</strain>
    </source>
</reference>
<evidence type="ECO:0000313" key="2">
    <source>
        <dbReference type="Proteomes" id="UP000287247"/>
    </source>
</evidence>
<dbReference type="OrthoDB" id="583449at2"/>
<evidence type="ECO:0000313" key="1">
    <source>
        <dbReference type="EMBL" id="GBF81608.1"/>
    </source>
</evidence>
<gene>
    <name evidence="1" type="ORF">AsFPU1_3026</name>
</gene>
<dbReference type="NCBIfam" id="NF037954">
    <property type="entry name" value="het_cyst_PatD"/>
    <property type="match status" value="1"/>
</dbReference>
<dbReference type="RefSeq" id="WP_124972611.1">
    <property type="nucleotide sequence ID" value="NZ_BDQK01000013.1"/>
</dbReference>
<protein>
    <submittedName>
        <fullName evidence="1">Glucose-6-phosphatase</fullName>
    </submittedName>
</protein>
<proteinExistence type="predicted"/>
<keyword evidence="2" id="KW-1185">Reference proteome</keyword>
<dbReference type="AlphaFoldDB" id="A0A401IJY7"/>
<name>A0A401IJY7_APHSA</name>
<dbReference type="EMBL" id="BDQK01000013">
    <property type="protein sequence ID" value="GBF81608.1"/>
    <property type="molecule type" value="Genomic_DNA"/>
</dbReference>
<accession>A0A401IJY7</accession>
<dbReference type="InterPro" id="IPR047810">
    <property type="entry name" value="PatD-like"/>
</dbReference>
<organism evidence="1 2">
    <name type="scientific">Aphanothece sacrum FPU1</name>
    <dbReference type="NCBI Taxonomy" id="1920663"/>
    <lineage>
        <taxon>Bacteria</taxon>
        <taxon>Bacillati</taxon>
        <taxon>Cyanobacteriota</taxon>
        <taxon>Cyanophyceae</taxon>
        <taxon>Oscillatoriophycideae</taxon>
        <taxon>Chroococcales</taxon>
        <taxon>Aphanothecaceae</taxon>
        <taxon>Aphanothece</taxon>
    </lineage>
</organism>